<dbReference type="Pfam" id="PF02653">
    <property type="entry name" value="BPD_transp_2"/>
    <property type="match status" value="1"/>
</dbReference>
<evidence type="ECO:0000256" key="6">
    <source>
        <dbReference type="SAM" id="Phobius"/>
    </source>
</evidence>
<proteinExistence type="predicted"/>
<keyword evidence="3 6" id="KW-0812">Transmembrane</keyword>
<dbReference type="CDD" id="cd06581">
    <property type="entry name" value="TM_PBP1_LivM_like"/>
    <property type="match status" value="1"/>
</dbReference>
<gene>
    <name evidence="7" type="ORF">CRV08_06560</name>
</gene>
<dbReference type="RefSeq" id="WP_128980333.1">
    <property type="nucleotide sequence ID" value="NZ_PDKJ01000005.1"/>
</dbReference>
<feature type="transmembrane region" description="Helical" evidence="6">
    <location>
        <begin position="61"/>
        <end position="79"/>
    </location>
</feature>
<dbReference type="GO" id="GO:0005886">
    <property type="term" value="C:plasma membrane"/>
    <property type="evidence" value="ECO:0007669"/>
    <property type="project" value="UniProtKB-SubCell"/>
</dbReference>
<feature type="transmembrane region" description="Helical" evidence="6">
    <location>
        <begin position="172"/>
        <end position="192"/>
    </location>
</feature>
<dbReference type="GO" id="GO:0015658">
    <property type="term" value="F:branched-chain amino acid transmembrane transporter activity"/>
    <property type="evidence" value="ECO:0007669"/>
    <property type="project" value="InterPro"/>
</dbReference>
<dbReference type="PANTHER" id="PTHR30482:SF10">
    <property type="entry name" value="HIGH-AFFINITY BRANCHED-CHAIN AMINO ACID TRANSPORT PROTEIN BRAE"/>
    <property type="match status" value="1"/>
</dbReference>
<feature type="transmembrane region" description="Helical" evidence="6">
    <location>
        <begin position="297"/>
        <end position="317"/>
    </location>
</feature>
<feature type="transmembrane region" description="Helical" evidence="6">
    <location>
        <begin position="85"/>
        <end position="105"/>
    </location>
</feature>
<evidence type="ECO:0000313" key="7">
    <source>
        <dbReference type="EMBL" id="RXJ68487.1"/>
    </source>
</evidence>
<dbReference type="InterPro" id="IPR001851">
    <property type="entry name" value="ABC_transp_permease"/>
</dbReference>
<dbReference type="Proteomes" id="UP000290172">
    <property type="component" value="Unassembled WGS sequence"/>
</dbReference>
<sequence length="321" mass="35520">MENKSFILKVIIALIVLLLVIPSVLVLTQRNDYLYGITSVAILAMISAGVWLTFYMGRINIGQGAYALIGAYTTAVLVTQLGLSFWISIFIAGFVAAFFSILIGIPILRLKGVYFSMITLTLTEVARLLAIALVPITNGPRGITNIPLPGELSIFGLTLIPDFSTMENSKIGFYYLAVIAMIITFAIMYRLVNSRMGILLRSLQQNEELASSFGVNISYLRVISYAISSFFGGVGGAIFINLTQSVYPTTFQVADSINYMLYTFLGGLAYVFGPILGAFVLYFSWDMLFIFKEYQLLIYSGIMILLMLFLPNGILSLRFKK</sequence>
<comment type="caution">
    <text evidence="7">The sequence shown here is derived from an EMBL/GenBank/DDBJ whole genome shotgun (WGS) entry which is preliminary data.</text>
</comment>
<evidence type="ECO:0000256" key="4">
    <source>
        <dbReference type="ARBA" id="ARBA00022989"/>
    </source>
</evidence>
<keyword evidence="4 6" id="KW-1133">Transmembrane helix</keyword>
<evidence type="ECO:0000256" key="2">
    <source>
        <dbReference type="ARBA" id="ARBA00022475"/>
    </source>
</evidence>
<dbReference type="EMBL" id="PDKJ01000005">
    <property type="protein sequence ID" value="RXJ68487.1"/>
    <property type="molecule type" value="Genomic_DNA"/>
</dbReference>
<evidence type="ECO:0000256" key="1">
    <source>
        <dbReference type="ARBA" id="ARBA00004651"/>
    </source>
</evidence>
<feature type="transmembrane region" description="Helical" evidence="6">
    <location>
        <begin position="7"/>
        <end position="27"/>
    </location>
</feature>
<dbReference type="AlphaFoldDB" id="A0A4Q0YDF4"/>
<reference evidence="7 8" key="1">
    <citation type="submission" date="2017-10" db="EMBL/GenBank/DDBJ databases">
        <title>Genomics of the genus Arcobacter.</title>
        <authorList>
            <person name="Perez-Cataluna A."/>
            <person name="Figueras M.J."/>
        </authorList>
    </citation>
    <scope>NUCLEOTIDE SEQUENCE [LARGE SCALE GENOMIC DNA]</scope>
    <source>
        <strain evidence="7 8">CECT 8993</strain>
    </source>
</reference>
<dbReference type="InterPro" id="IPR043428">
    <property type="entry name" value="LivM-like"/>
</dbReference>
<feature type="transmembrane region" description="Helical" evidence="6">
    <location>
        <begin position="33"/>
        <end position="54"/>
    </location>
</feature>
<feature type="transmembrane region" description="Helical" evidence="6">
    <location>
        <begin position="112"/>
        <end position="136"/>
    </location>
</feature>
<evidence type="ECO:0000256" key="3">
    <source>
        <dbReference type="ARBA" id="ARBA00022692"/>
    </source>
</evidence>
<keyword evidence="5 6" id="KW-0472">Membrane</keyword>
<feature type="transmembrane region" description="Helical" evidence="6">
    <location>
        <begin position="259"/>
        <end position="285"/>
    </location>
</feature>
<accession>A0A4Q0YDF4</accession>
<protein>
    <submittedName>
        <fullName evidence="7">Branched-chain amino acid ABC transporter permease</fullName>
    </submittedName>
</protein>
<dbReference type="PANTHER" id="PTHR30482">
    <property type="entry name" value="HIGH-AFFINITY BRANCHED-CHAIN AMINO ACID TRANSPORT SYSTEM PERMEASE"/>
    <property type="match status" value="1"/>
</dbReference>
<comment type="subcellular location">
    <subcellularLocation>
        <location evidence="1">Cell membrane</location>
        <topology evidence="1">Multi-pass membrane protein</topology>
    </subcellularLocation>
</comment>
<evidence type="ECO:0000256" key="5">
    <source>
        <dbReference type="ARBA" id="ARBA00023136"/>
    </source>
</evidence>
<name>A0A4Q0YDF4_9BACT</name>
<feature type="transmembrane region" description="Helical" evidence="6">
    <location>
        <begin position="222"/>
        <end position="247"/>
    </location>
</feature>
<evidence type="ECO:0000313" key="8">
    <source>
        <dbReference type="Proteomes" id="UP000290172"/>
    </source>
</evidence>
<keyword evidence="2" id="KW-1003">Cell membrane</keyword>
<organism evidence="7 8">
    <name type="scientific">Halarcobacter ebronensis</name>
    <dbReference type="NCBI Taxonomy" id="1462615"/>
    <lineage>
        <taxon>Bacteria</taxon>
        <taxon>Pseudomonadati</taxon>
        <taxon>Campylobacterota</taxon>
        <taxon>Epsilonproteobacteria</taxon>
        <taxon>Campylobacterales</taxon>
        <taxon>Arcobacteraceae</taxon>
        <taxon>Halarcobacter</taxon>
    </lineage>
</organism>